<feature type="transmembrane region" description="Helical" evidence="10">
    <location>
        <begin position="320"/>
        <end position="339"/>
    </location>
</feature>
<protein>
    <recommendedName>
        <fullName evidence="3">Multidrug export protein MepA</fullName>
    </recommendedName>
</protein>
<comment type="similarity">
    <text evidence="2">Belongs to the multi antimicrobial extrusion (MATE) (TC 2.A.66.1) family. MepA subfamily.</text>
</comment>
<keyword evidence="8 10" id="KW-0472">Membrane</keyword>
<dbReference type="RefSeq" id="WP_005660469.1">
    <property type="nucleotide sequence ID" value="NZ_ABTR02000001.1"/>
</dbReference>
<dbReference type="STRING" id="469381.Dpep_1185"/>
<sequence length="450" mass="47390">MKDRTEFLGKEPVGRLLTKLSIPAMTGMLVMASYNVVDTIFVGRGVGPLGLGAIASAFPIQFIVHALAMMVGVGAASLVSRSLGAGDSERAEVALGNAFFMALVAGLFVSAAGRLSMPTLVALTGAPSELAPLIRDYLGAIFLGSSLLVCGMTMNCVIRSEGSAKVAMMSLILSAVTNIALDPIFIFVLKMGVTGAAVATVIAQGVTFLWAVAHYLVPGRSSVRLHISNLRPRWSILKEIMTVGGSEFARLSAQSVAGVLILNRLSFYGGTDAMAAQGIVQKMLSLSIMPIFGIAQGLQPIVGYAYGAGDNMRAKKAVELALISASIISLGTSALLLTVPGPLVRVFTDSPALIDTTKSFIRVAISMYFVVGFQIIGTATFQSLGFSRPSMVLSLSRQVLLLIPLALILPPYLGLLGVFLVYPTADIASASLTMWLLARYRKRLIPSQVN</sequence>
<gene>
    <name evidence="11" type="ORF">Dpep_1185</name>
</gene>
<keyword evidence="4" id="KW-0813">Transport</keyword>
<feature type="transmembrane region" description="Helical" evidence="10">
    <location>
        <begin position="20"/>
        <end position="37"/>
    </location>
</feature>
<feature type="transmembrane region" description="Helical" evidence="10">
    <location>
        <begin position="359"/>
        <end position="381"/>
    </location>
</feature>
<feature type="transmembrane region" description="Helical" evidence="10">
    <location>
        <begin position="393"/>
        <end position="413"/>
    </location>
</feature>
<evidence type="ECO:0000256" key="7">
    <source>
        <dbReference type="ARBA" id="ARBA00022989"/>
    </source>
</evidence>
<dbReference type="EMBL" id="ABTR02000001">
    <property type="protein sequence ID" value="EFC91211.1"/>
    <property type="molecule type" value="Genomic_DNA"/>
</dbReference>
<dbReference type="GO" id="GO:0042910">
    <property type="term" value="F:xenobiotic transmembrane transporter activity"/>
    <property type="evidence" value="ECO:0007669"/>
    <property type="project" value="InterPro"/>
</dbReference>
<dbReference type="InterPro" id="IPR051327">
    <property type="entry name" value="MATE_MepA_subfamily"/>
</dbReference>
<keyword evidence="5" id="KW-1003">Cell membrane</keyword>
<dbReference type="CDD" id="cd13143">
    <property type="entry name" value="MATE_MepA_like"/>
    <property type="match status" value="1"/>
</dbReference>
<reference evidence="11 12" key="1">
    <citation type="journal article" date="2010" name="Stand. Genomic Sci.">
        <title>Permanent draft genome sequence of Dethiosulfovibrio peptidovorans type strain (SEBR 4207).</title>
        <authorList>
            <person name="Labutti K."/>
            <person name="Mayilraj S."/>
            <person name="Clum A."/>
            <person name="Lucas S."/>
            <person name="Glavina Del Rio T."/>
            <person name="Nolan M."/>
            <person name="Tice H."/>
            <person name="Cheng J.F."/>
            <person name="Pitluck S."/>
            <person name="Liolios K."/>
            <person name="Ivanova N."/>
            <person name="Mavromatis K."/>
            <person name="Mikhailova N."/>
            <person name="Pati A."/>
            <person name="Goodwin L."/>
            <person name="Chen A."/>
            <person name="Palaniappan K."/>
            <person name="Land M."/>
            <person name="Hauser L."/>
            <person name="Chang Y.J."/>
            <person name="Jeffries C.D."/>
            <person name="Rohde M."/>
            <person name="Spring S."/>
            <person name="Goker M."/>
            <person name="Woyke T."/>
            <person name="Bristow J."/>
            <person name="Eisen J.A."/>
            <person name="Markowitz V."/>
            <person name="Hugenholtz P."/>
            <person name="Kyrpides N.C."/>
            <person name="Klenk H.P."/>
            <person name="Lapidus A."/>
        </authorList>
    </citation>
    <scope>NUCLEOTIDE SEQUENCE [LARGE SCALE GENOMIC DNA]</scope>
    <source>
        <strain evidence="11 12">DSM 11002</strain>
    </source>
</reference>
<dbReference type="PaxDb" id="469381-Dpep_1185"/>
<feature type="transmembrane region" description="Helical" evidence="10">
    <location>
        <begin position="195"/>
        <end position="217"/>
    </location>
</feature>
<dbReference type="Pfam" id="PF01554">
    <property type="entry name" value="MatE"/>
    <property type="match status" value="2"/>
</dbReference>
<comment type="subcellular location">
    <subcellularLocation>
        <location evidence="1">Cell membrane</location>
        <topology evidence="1">Multi-pass membrane protein</topology>
    </subcellularLocation>
</comment>
<dbReference type="OrthoDB" id="3432at2"/>
<keyword evidence="9" id="KW-0046">Antibiotic resistance</keyword>
<dbReference type="GO" id="GO:0005886">
    <property type="term" value="C:plasma membrane"/>
    <property type="evidence" value="ECO:0007669"/>
    <property type="project" value="UniProtKB-SubCell"/>
</dbReference>
<dbReference type="PANTHER" id="PTHR43823:SF3">
    <property type="entry name" value="MULTIDRUG EXPORT PROTEIN MEPA"/>
    <property type="match status" value="1"/>
</dbReference>
<keyword evidence="7 10" id="KW-1133">Transmembrane helix</keyword>
<evidence type="ECO:0000256" key="8">
    <source>
        <dbReference type="ARBA" id="ARBA00023136"/>
    </source>
</evidence>
<evidence type="ECO:0000256" key="5">
    <source>
        <dbReference type="ARBA" id="ARBA00022475"/>
    </source>
</evidence>
<evidence type="ECO:0000256" key="6">
    <source>
        <dbReference type="ARBA" id="ARBA00022692"/>
    </source>
</evidence>
<accession>D2Z6W4</accession>
<dbReference type="GO" id="GO:0015297">
    <property type="term" value="F:antiporter activity"/>
    <property type="evidence" value="ECO:0007669"/>
    <property type="project" value="InterPro"/>
</dbReference>
<dbReference type="PIRSF" id="PIRSF006603">
    <property type="entry name" value="DinF"/>
    <property type="match status" value="1"/>
</dbReference>
<name>D2Z6W4_9BACT</name>
<evidence type="ECO:0000256" key="2">
    <source>
        <dbReference type="ARBA" id="ARBA00008417"/>
    </source>
</evidence>
<keyword evidence="12" id="KW-1185">Reference proteome</keyword>
<dbReference type="InterPro" id="IPR002528">
    <property type="entry name" value="MATE_fam"/>
</dbReference>
<dbReference type="PANTHER" id="PTHR43823">
    <property type="entry name" value="SPORULATION PROTEIN YKVU"/>
    <property type="match status" value="1"/>
</dbReference>
<feature type="transmembrane region" description="Helical" evidence="10">
    <location>
        <begin position="49"/>
        <end position="73"/>
    </location>
</feature>
<dbReference type="InterPro" id="IPR048279">
    <property type="entry name" value="MdtK-like"/>
</dbReference>
<dbReference type="Proteomes" id="UP000006427">
    <property type="component" value="Unassembled WGS sequence"/>
</dbReference>
<proteinExistence type="inferred from homology"/>
<evidence type="ECO:0000256" key="10">
    <source>
        <dbReference type="SAM" id="Phobius"/>
    </source>
</evidence>
<evidence type="ECO:0000256" key="1">
    <source>
        <dbReference type="ARBA" id="ARBA00004651"/>
    </source>
</evidence>
<feature type="transmembrane region" description="Helical" evidence="10">
    <location>
        <begin position="94"/>
        <end position="117"/>
    </location>
</feature>
<dbReference type="AlphaFoldDB" id="D2Z6W4"/>
<evidence type="ECO:0000256" key="3">
    <source>
        <dbReference type="ARBA" id="ARBA00022106"/>
    </source>
</evidence>
<feature type="transmembrane region" description="Helical" evidence="10">
    <location>
        <begin position="137"/>
        <end position="158"/>
    </location>
</feature>
<evidence type="ECO:0000313" key="12">
    <source>
        <dbReference type="Proteomes" id="UP000006427"/>
    </source>
</evidence>
<evidence type="ECO:0000256" key="4">
    <source>
        <dbReference type="ARBA" id="ARBA00022448"/>
    </source>
</evidence>
<evidence type="ECO:0000256" key="9">
    <source>
        <dbReference type="ARBA" id="ARBA00023251"/>
    </source>
</evidence>
<dbReference type="NCBIfam" id="TIGR00797">
    <property type="entry name" value="matE"/>
    <property type="match status" value="1"/>
</dbReference>
<evidence type="ECO:0000313" key="11">
    <source>
        <dbReference type="EMBL" id="EFC91211.1"/>
    </source>
</evidence>
<comment type="caution">
    <text evidence="11">The sequence shown here is derived from an EMBL/GenBank/DDBJ whole genome shotgun (WGS) entry which is preliminary data.</text>
</comment>
<keyword evidence="6 10" id="KW-0812">Transmembrane</keyword>
<dbReference type="GO" id="GO:0046677">
    <property type="term" value="P:response to antibiotic"/>
    <property type="evidence" value="ECO:0007669"/>
    <property type="project" value="UniProtKB-KW"/>
</dbReference>
<organism evidence="11 12">
    <name type="scientific">Dethiosulfovibrio peptidovorans DSM 11002</name>
    <dbReference type="NCBI Taxonomy" id="469381"/>
    <lineage>
        <taxon>Bacteria</taxon>
        <taxon>Thermotogati</taxon>
        <taxon>Synergistota</taxon>
        <taxon>Synergistia</taxon>
        <taxon>Synergistales</taxon>
        <taxon>Dethiosulfovibrionaceae</taxon>
        <taxon>Dethiosulfovibrio</taxon>
    </lineage>
</organism>
<feature type="transmembrane region" description="Helical" evidence="10">
    <location>
        <begin position="170"/>
        <end position="189"/>
    </location>
</feature>
<dbReference type="InterPro" id="IPR045070">
    <property type="entry name" value="MATE_MepA-like"/>
</dbReference>
<dbReference type="eggNOG" id="COG0534">
    <property type="taxonomic scope" value="Bacteria"/>
</dbReference>